<organism evidence="1">
    <name type="scientific">Rhizophora mucronata</name>
    <name type="common">Asiatic mangrove</name>
    <dbReference type="NCBI Taxonomy" id="61149"/>
    <lineage>
        <taxon>Eukaryota</taxon>
        <taxon>Viridiplantae</taxon>
        <taxon>Streptophyta</taxon>
        <taxon>Embryophyta</taxon>
        <taxon>Tracheophyta</taxon>
        <taxon>Spermatophyta</taxon>
        <taxon>Magnoliopsida</taxon>
        <taxon>eudicotyledons</taxon>
        <taxon>Gunneridae</taxon>
        <taxon>Pentapetalae</taxon>
        <taxon>rosids</taxon>
        <taxon>fabids</taxon>
        <taxon>Malpighiales</taxon>
        <taxon>Rhizophoraceae</taxon>
        <taxon>Rhizophora</taxon>
    </lineage>
</organism>
<name>A0A2P2PCR0_RHIMU</name>
<reference evidence="1" key="1">
    <citation type="submission" date="2018-02" db="EMBL/GenBank/DDBJ databases">
        <title>Rhizophora mucronata_Transcriptome.</title>
        <authorList>
            <person name="Meera S.P."/>
            <person name="Sreeshan A."/>
            <person name="Augustine A."/>
        </authorList>
    </citation>
    <scope>NUCLEOTIDE SEQUENCE</scope>
    <source>
        <tissue evidence="1">Leaf</tissue>
    </source>
</reference>
<accession>A0A2P2PCR0</accession>
<protein>
    <submittedName>
        <fullName evidence="1">Uncharacterized protein</fullName>
    </submittedName>
</protein>
<dbReference type="AlphaFoldDB" id="A0A2P2PCR0"/>
<proteinExistence type="predicted"/>
<sequence length="31" mass="3452">MVKAPCSAKSPRNPENSYSLSNWITLFGTHD</sequence>
<evidence type="ECO:0000313" key="1">
    <source>
        <dbReference type="EMBL" id="MBX52516.1"/>
    </source>
</evidence>
<dbReference type="EMBL" id="GGEC01072032">
    <property type="protein sequence ID" value="MBX52516.1"/>
    <property type="molecule type" value="Transcribed_RNA"/>
</dbReference>